<reference evidence="1 2" key="1">
    <citation type="journal article" date="2017" name="Antonie Van Leeuwenhoek">
        <title>Phylogenomic resolution of the bacterial genus Pantoea and its relationship with Erwinia and Tatumella.</title>
        <authorList>
            <person name="Palmer M."/>
            <person name="Steenkamp E.T."/>
            <person name="Coetzee M.P."/>
            <person name="Chan W.Y."/>
            <person name="van Zyl E."/>
            <person name="De Maayer P."/>
            <person name="Coutinho T.A."/>
            <person name="Blom J."/>
            <person name="Smits T.H."/>
            <person name="Duffy B."/>
            <person name="Venter S.N."/>
        </authorList>
    </citation>
    <scope>NUCLEOTIDE SEQUENCE [LARGE SCALE GENOMIC DNA]</scope>
    <source>
        <strain evidence="1 2">LMG 2657</strain>
    </source>
</reference>
<accession>A0A1X1EKK2</accession>
<dbReference type="Pfam" id="PF09677">
    <property type="entry name" value="TrbI_Ftype"/>
    <property type="match status" value="1"/>
</dbReference>
<name>A0A1X1EKK2_PANCY</name>
<keyword evidence="2" id="KW-1185">Reference proteome</keyword>
<organism evidence="1 2">
    <name type="scientific">Pantoea cypripedii</name>
    <name type="common">Pectobacterium cypripedii</name>
    <name type="synonym">Erwinia cypripedii</name>
    <dbReference type="NCBI Taxonomy" id="55209"/>
    <lineage>
        <taxon>Bacteria</taxon>
        <taxon>Pseudomonadati</taxon>
        <taxon>Pseudomonadota</taxon>
        <taxon>Gammaproteobacteria</taxon>
        <taxon>Enterobacterales</taxon>
        <taxon>Erwiniaceae</taxon>
        <taxon>Pantoea</taxon>
    </lineage>
</organism>
<dbReference type="STRING" id="55209.HA50_22850"/>
<dbReference type="InterPro" id="IPR014115">
    <property type="entry name" value="TrbI_Ftype"/>
</dbReference>
<evidence type="ECO:0008006" key="3">
    <source>
        <dbReference type="Google" id="ProtNLM"/>
    </source>
</evidence>
<proteinExistence type="predicted"/>
<comment type="caution">
    <text evidence="1">The sequence shown here is derived from an EMBL/GenBank/DDBJ whole genome shotgun (WGS) entry which is preliminary data.</text>
</comment>
<protein>
    <recommendedName>
        <fullName evidence="3">Type-F conjugative transfer system protein TrbI</fullName>
    </recommendedName>
</protein>
<evidence type="ECO:0000313" key="2">
    <source>
        <dbReference type="Proteomes" id="UP000193749"/>
    </source>
</evidence>
<dbReference type="EMBL" id="MLJI01000002">
    <property type="protein sequence ID" value="ORM89470.1"/>
    <property type="molecule type" value="Genomic_DNA"/>
</dbReference>
<sequence>MMTGTFAVLTSLTLCVAAWFFLLQPPGLVTFDMKATVNAFIRQSTGLDLTDEQRQQLVRRFNQSLFAVTDTYAKQHRVAILVSPAVVTGLPDATREIQARLAIEMNNAARSPETAGDIR</sequence>
<dbReference type="Proteomes" id="UP000193749">
    <property type="component" value="Unassembled WGS sequence"/>
</dbReference>
<dbReference type="AlphaFoldDB" id="A0A1X1EKK2"/>
<gene>
    <name evidence="1" type="ORF">HA50_22850</name>
</gene>
<evidence type="ECO:0000313" key="1">
    <source>
        <dbReference type="EMBL" id="ORM89470.1"/>
    </source>
</evidence>